<evidence type="ECO:0000256" key="3">
    <source>
        <dbReference type="ARBA" id="ARBA00048244"/>
    </source>
</evidence>
<sequence length="737" mass="84367">MLDDLLYKVMEYNKNANIELIEKAYNYAVDKHASQMRFSGEPYIIHPTAVAEILADLQIDTPTICAGLLHDVIEDTDTTYEQLKNEFGSEIADLVDGVTKLGKLSNTTKMDDQTKKENRDSSTRVEEQAENMRKMLLAMSKDIRVILIKLADRLHNMRTLKYMPPDKQREKAQETLEIYAPIAHRLGISKIQWELEDLSLRYLDPEGYYDLVEKVAKKRAQREEYIKNIIKELKGKMDEVGIKATIDGRPKHFYSIYKKMKEQGKNFEQIFDLTAIRVIVDTVKDCYGVLGIVHTMWKPIPGRFKDYIAMPKPNMYQSLHTTVIGPGGETFEVQIRTWEMHRTAEFGIAAHWKYKEGKRNEDQFDEKLAWLRQLLEWQGELKDAREFMETLKIDLFTDEVYVFTPKGDVINLPIGSTPIDFAYTIHTDIGHKCVGAKVNGKLVPLDYRLNNGDIVTIITSTSPDRGPSRDWLSIVKSSQAKNKIKQWFKKERREENIARGKDIIEHELLRIRRLKDVSNEEILEEVAKRIGIKSVDDLYAAIGYGGLATSQIMPRIREIYKERKELTRGGVEEGRTEARPKKERREKTENGIRVPGVDNILIRIAKCCSPVPGDEIIGYITKGRGVSVHRVDCPNVNGPSVDKSKLITVDWGSRVTDTYQADIQVYAIDRYGLLSEITGVLSDNKVPVKAVNARTGRDNRAVINMTLEINTKDELEKIMTRLKGLNGVKDVFRINAV</sequence>
<feature type="region of interest" description="Disordered" evidence="5">
    <location>
        <begin position="567"/>
        <end position="589"/>
    </location>
</feature>
<accession>A0A5D8QG30</accession>
<dbReference type="InterPro" id="IPR003607">
    <property type="entry name" value="HD/PDEase_dom"/>
</dbReference>
<dbReference type="CDD" id="cd05399">
    <property type="entry name" value="NT_Rel-Spo_like"/>
    <property type="match status" value="1"/>
</dbReference>
<comment type="function">
    <text evidence="4">In eubacteria ppGpp (guanosine 3'-diphosphate 5'-diphosphate) is a mediator of the stringent response that coordinates a variety of cellular activities in response to changes in nutritional abundance.</text>
</comment>
<dbReference type="NCBIfam" id="TIGR00691">
    <property type="entry name" value="spoT_relA"/>
    <property type="match status" value="1"/>
</dbReference>
<dbReference type="InterPro" id="IPR043519">
    <property type="entry name" value="NT_sf"/>
</dbReference>
<dbReference type="InterPro" id="IPR004811">
    <property type="entry name" value="RelA/Spo_fam"/>
</dbReference>
<keyword evidence="10" id="KW-1185">Reference proteome</keyword>
<name>A0A5D8QG30_9THEO</name>
<dbReference type="Pfam" id="PF13328">
    <property type="entry name" value="HD_4"/>
    <property type="match status" value="1"/>
</dbReference>
<feature type="domain" description="TGS" evidence="8">
    <location>
        <begin position="398"/>
        <end position="459"/>
    </location>
</feature>
<keyword evidence="9" id="KW-0378">Hydrolase</keyword>
<dbReference type="InterPro" id="IPR007685">
    <property type="entry name" value="RelA_SpoT"/>
</dbReference>
<feature type="domain" description="ACT" evidence="6">
    <location>
        <begin position="662"/>
        <end position="736"/>
    </location>
</feature>
<dbReference type="FunFam" id="3.30.460.10:FF:000001">
    <property type="entry name" value="GTP pyrophosphokinase RelA"/>
    <property type="match status" value="1"/>
</dbReference>
<dbReference type="CDD" id="cd04876">
    <property type="entry name" value="ACT_RelA-SpoT"/>
    <property type="match status" value="1"/>
</dbReference>
<dbReference type="Proteomes" id="UP000322976">
    <property type="component" value="Unassembled WGS sequence"/>
</dbReference>
<comment type="catalytic activity">
    <reaction evidence="3">
        <text>GTP + ATP = guanosine 3'-diphosphate 5'-triphosphate + AMP</text>
        <dbReference type="Rhea" id="RHEA:22088"/>
        <dbReference type="ChEBI" id="CHEBI:30616"/>
        <dbReference type="ChEBI" id="CHEBI:37565"/>
        <dbReference type="ChEBI" id="CHEBI:142410"/>
        <dbReference type="ChEBI" id="CHEBI:456215"/>
        <dbReference type="EC" id="2.7.6.5"/>
    </reaction>
</comment>
<dbReference type="RefSeq" id="WP_149544123.1">
    <property type="nucleotide sequence ID" value="NZ_VTPS01000001.1"/>
</dbReference>
<evidence type="ECO:0000259" key="8">
    <source>
        <dbReference type="PROSITE" id="PS51880"/>
    </source>
</evidence>
<dbReference type="EMBL" id="VTPS01000001">
    <property type="protein sequence ID" value="TZE83505.1"/>
    <property type="molecule type" value="Genomic_DNA"/>
</dbReference>
<proteinExistence type="inferred from homology"/>
<dbReference type="GO" id="GO:0016787">
    <property type="term" value="F:hydrolase activity"/>
    <property type="evidence" value="ECO:0007669"/>
    <property type="project" value="UniProtKB-KW"/>
</dbReference>
<comment type="caution">
    <text evidence="9">The sequence shown here is derived from an EMBL/GenBank/DDBJ whole genome shotgun (WGS) entry which is preliminary data.</text>
</comment>
<dbReference type="GO" id="GO:0008728">
    <property type="term" value="F:GTP diphosphokinase activity"/>
    <property type="evidence" value="ECO:0007669"/>
    <property type="project" value="UniProtKB-EC"/>
</dbReference>
<evidence type="ECO:0000313" key="10">
    <source>
        <dbReference type="Proteomes" id="UP000322976"/>
    </source>
</evidence>
<organism evidence="9 10">
    <name type="scientific">Calorimonas adulescens</name>
    <dbReference type="NCBI Taxonomy" id="2606906"/>
    <lineage>
        <taxon>Bacteria</taxon>
        <taxon>Bacillati</taxon>
        <taxon>Bacillota</taxon>
        <taxon>Clostridia</taxon>
        <taxon>Thermoanaerobacterales</taxon>
        <taxon>Thermoanaerobacteraceae</taxon>
        <taxon>Calorimonas</taxon>
    </lineage>
</organism>
<dbReference type="GO" id="GO:0005886">
    <property type="term" value="C:plasma membrane"/>
    <property type="evidence" value="ECO:0007669"/>
    <property type="project" value="TreeGrafter"/>
</dbReference>
<dbReference type="Pfam" id="PF13291">
    <property type="entry name" value="ACT_4"/>
    <property type="match status" value="1"/>
</dbReference>
<dbReference type="CDD" id="cd00077">
    <property type="entry name" value="HDc"/>
    <property type="match status" value="1"/>
</dbReference>
<comment type="similarity">
    <text evidence="4">Belongs to the relA/spoT family.</text>
</comment>
<dbReference type="InterPro" id="IPR006674">
    <property type="entry name" value="HD_domain"/>
</dbReference>
<evidence type="ECO:0000313" key="9">
    <source>
        <dbReference type="EMBL" id="TZE83505.1"/>
    </source>
</evidence>
<feature type="domain" description="HD" evidence="7">
    <location>
        <begin position="43"/>
        <end position="157"/>
    </location>
</feature>
<dbReference type="InterPro" id="IPR002912">
    <property type="entry name" value="ACT_dom"/>
</dbReference>
<dbReference type="SMART" id="SM00954">
    <property type="entry name" value="RelA_SpoT"/>
    <property type="match status" value="1"/>
</dbReference>
<dbReference type="FunFam" id="1.10.3210.10:FF:000001">
    <property type="entry name" value="GTP pyrophosphokinase RelA"/>
    <property type="match status" value="1"/>
</dbReference>
<dbReference type="InterPro" id="IPR012676">
    <property type="entry name" value="TGS-like"/>
</dbReference>
<dbReference type="GO" id="GO:0015970">
    <property type="term" value="P:guanosine tetraphosphate biosynthetic process"/>
    <property type="evidence" value="ECO:0007669"/>
    <property type="project" value="UniProtKB-UniPathway"/>
</dbReference>
<dbReference type="Gene3D" id="3.30.70.260">
    <property type="match status" value="1"/>
</dbReference>
<evidence type="ECO:0000256" key="5">
    <source>
        <dbReference type="SAM" id="MobiDB-lite"/>
    </source>
</evidence>
<dbReference type="PROSITE" id="PS51671">
    <property type="entry name" value="ACT"/>
    <property type="match status" value="1"/>
</dbReference>
<evidence type="ECO:0000259" key="6">
    <source>
        <dbReference type="PROSITE" id="PS51671"/>
    </source>
</evidence>
<dbReference type="SMART" id="SM00471">
    <property type="entry name" value="HDc"/>
    <property type="match status" value="1"/>
</dbReference>
<reference evidence="9 10" key="1">
    <citation type="submission" date="2019-08" db="EMBL/GenBank/DDBJ databases">
        <title>Calorimonas adulescens gen. nov., sp. nov., an anaerobic thermophilic bacterium from Sakhalin hot spring.</title>
        <authorList>
            <person name="Khomyakova M.A."/>
            <person name="Merkel A.Y."/>
            <person name="Novikov A."/>
            <person name="Bonch-Osmolovskaya E.A."/>
            <person name="Slobodkin A.I."/>
        </authorList>
    </citation>
    <scope>NUCLEOTIDE SEQUENCE [LARGE SCALE GENOMIC DNA]</scope>
    <source>
        <strain evidence="9 10">A05MB</strain>
    </source>
</reference>
<dbReference type="UniPathway" id="UPA00908">
    <property type="reaction ID" value="UER00884"/>
</dbReference>
<dbReference type="AlphaFoldDB" id="A0A5D8QG30"/>
<dbReference type="SUPFAM" id="SSF109604">
    <property type="entry name" value="HD-domain/PDEase-like"/>
    <property type="match status" value="1"/>
</dbReference>
<dbReference type="FunFam" id="3.10.20.30:FF:000002">
    <property type="entry name" value="GTP pyrophosphokinase (RelA/SpoT)"/>
    <property type="match status" value="1"/>
</dbReference>
<dbReference type="Gene3D" id="1.10.3210.10">
    <property type="entry name" value="Hypothetical protein af1432"/>
    <property type="match status" value="1"/>
</dbReference>
<evidence type="ECO:0000256" key="2">
    <source>
        <dbReference type="ARBA" id="ARBA00013251"/>
    </source>
</evidence>
<dbReference type="InterPro" id="IPR045600">
    <property type="entry name" value="RelA/SpoT_AH_RIS"/>
</dbReference>
<dbReference type="InterPro" id="IPR045865">
    <property type="entry name" value="ACT-like_dom_sf"/>
</dbReference>
<gene>
    <name evidence="9" type="ORF">FWJ32_01070</name>
</gene>
<dbReference type="SUPFAM" id="SSF81271">
    <property type="entry name" value="TGS-like"/>
    <property type="match status" value="1"/>
</dbReference>
<dbReference type="EC" id="2.7.6.5" evidence="2"/>
<dbReference type="SUPFAM" id="SSF81301">
    <property type="entry name" value="Nucleotidyltransferase"/>
    <property type="match status" value="1"/>
</dbReference>
<dbReference type="InterPro" id="IPR012675">
    <property type="entry name" value="Beta-grasp_dom_sf"/>
</dbReference>
<dbReference type="PROSITE" id="PS51880">
    <property type="entry name" value="TGS"/>
    <property type="match status" value="1"/>
</dbReference>
<dbReference type="PROSITE" id="PS51831">
    <property type="entry name" value="HD"/>
    <property type="match status" value="1"/>
</dbReference>
<evidence type="ECO:0000259" key="7">
    <source>
        <dbReference type="PROSITE" id="PS51831"/>
    </source>
</evidence>
<dbReference type="Pfam" id="PF02824">
    <property type="entry name" value="TGS"/>
    <property type="match status" value="1"/>
</dbReference>
<dbReference type="Pfam" id="PF04607">
    <property type="entry name" value="RelA_SpoT"/>
    <property type="match status" value="1"/>
</dbReference>
<dbReference type="CDD" id="cd01668">
    <property type="entry name" value="TGS_RSH"/>
    <property type="match status" value="1"/>
</dbReference>
<protein>
    <recommendedName>
        <fullName evidence="2">GTP diphosphokinase</fullName>
        <ecNumber evidence="2">2.7.6.5</ecNumber>
    </recommendedName>
</protein>
<dbReference type="Gene3D" id="3.30.460.10">
    <property type="entry name" value="Beta Polymerase, domain 2"/>
    <property type="match status" value="1"/>
</dbReference>
<dbReference type="InterPro" id="IPR033655">
    <property type="entry name" value="TGS_RelA/SpoT"/>
</dbReference>
<dbReference type="SUPFAM" id="SSF55021">
    <property type="entry name" value="ACT-like"/>
    <property type="match status" value="1"/>
</dbReference>
<dbReference type="Gene3D" id="3.10.20.30">
    <property type="match status" value="1"/>
</dbReference>
<dbReference type="Pfam" id="PF19296">
    <property type="entry name" value="RelA_AH_RIS"/>
    <property type="match status" value="1"/>
</dbReference>
<comment type="pathway">
    <text evidence="1">Purine metabolism; ppGpp biosynthesis; ppGpp from GTP: step 1/2.</text>
</comment>
<dbReference type="PANTHER" id="PTHR21262:SF31">
    <property type="entry name" value="GTP PYROPHOSPHOKINASE"/>
    <property type="match status" value="1"/>
</dbReference>
<dbReference type="InterPro" id="IPR004095">
    <property type="entry name" value="TGS"/>
</dbReference>
<evidence type="ECO:0000256" key="1">
    <source>
        <dbReference type="ARBA" id="ARBA00004976"/>
    </source>
</evidence>
<evidence type="ECO:0000256" key="4">
    <source>
        <dbReference type="RuleBase" id="RU003847"/>
    </source>
</evidence>
<dbReference type="PANTHER" id="PTHR21262">
    <property type="entry name" value="GUANOSINE-3',5'-BIS DIPHOSPHATE 3'-PYROPHOSPHOHYDROLASE"/>
    <property type="match status" value="1"/>
</dbReference>
<feature type="region of interest" description="Disordered" evidence="5">
    <location>
        <begin position="106"/>
        <end position="126"/>
    </location>
</feature>
<feature type="compositionally biased region" description="Basic and acidic residues" evidence="5">
    <location>
        <begin position="109"/>
        <end position="126"/>
    </location>
</feature>